<evidence type="ECO:0000256" key="5">
    <source>
        <dbReference type="ARBA" id="ARBA00023480"/>
    </source>
</evidence>
<dbReference type="GO" id="GO:0005634">
    <property type="term" value="C:nucleus"/>
    <property type="evidence" value="ECO:0007669"/>
    <property type="project" value="UniProtKB-SubCell"/>
</dbReference>
<organism evidence="6 7">
    <name type="scientific">Polysphondylium violaceum</name>
    <dbReference type="NCBI Taxonomy" id="133409"/>
    <lineage>
        <taxon>Eukaryota</taxon>
        <taxon>Amoebozoa</taxon>
        <taxon>Evosea</taxon>
        <taxon>Eumycetozoa</taxon>
        <taxon>Dictyostelia</taxon>
        <taxon>Dictyosteliales</taxon>
        <taxon>Dictyosteliaceae</taxon>
        <taxon>Polysphondylium</taxon>
    </lineage>
</organism>
<proteinExistence type="predicted"/>
<dbReference type="AlphaFoldDB" id="A0A8J4PSN1"/>
<dbReference type="Pfam" id="PF14811">
    <property type="entry name" value="TPD"/>
    <property type="match status" value="1"/>
</dbReference>
<sequence length="316" mass="36237">MIKRSDFNIIFKNLNDKDDINILKTQFPNISYSTFVAIFSQKRSKNYRNLCYRKIHNLKQHYNSFINSTYSFTEISIQIGISSSIFAKQMLTYIIECEPQCLFDPNLKPNQYSSTELGKLVLGQPTSTTTTPSTTTATANTNNLETQAKPITDTQTIVKTIFKKPNIIGNPLLRSNILQSIYNDDNCSPLINHIRSSTGSEYEYLLQEKLFKLNIPYLSESELRKNGYPKTPDIKLEVPIAYKGQIINWIESKASFCDDNNFRNTIDQIIGYKNRYGPGLAIFWFGFIEDLNDMQEQGVIISDCFPDLSDIEILCK</sequence>
<evidence type="ECO:0000256" key="1">
    <source>
        <dbReference type="ARBA" id="ARBA00004123"/>
    </source>
</evidence>
<dbReference type="EMBL" id="AJWJ01000298">
    <property type="protein sequence ID" value="KAF2072230.1"/>
    <property type="molecule type" value="Genomic_DNA"/>
</dbReference>
<evidence type="ECO:0000256" key="3">
    <source>
        <dbReference type="ARBA" id="ARBA00022490"/>
    </source>
</evidence>
<reference evidence="6" key="1">
    <citation type="submission" date="2020-01" db="EMBL/GenBank/DDBJ databases">
        <title>Development of genomics and gene disruption for Polysphondylium violaceum indicates a role for the polyketide synthase stlB in stalk morphogenesis.</title>
        <authorList>
            <person name="Narita B."/>
            <person name="Kawabe Y."/>
            <person name="Kin K."/>
            <person name="Saito T."/>
            <person name="Gibbs R."/>
            <person name="Kuspa A."/>
            <person name="Muzny D."/>
            <person name="Queller D."/>
            <person name="Richards S."/>
            <person name="Strassman J."/>
            <person name="Sucgang R."/>
            <person name="Worley K."/>
            <person name="Schaap P."/>
        </authorList>
    </citation>
    <scope>NUCLEOTIDE SEQUENCE</scope>
    <source>
        <strain evidence="6">QSvi11</strain>
    </source>
</reference>
<dbReference type="InterPro" id="IPR029404">
    <property type="entry name" value="CDIN1"/>
</dbReference>
<dbReference type="OrthoDB" id="1272at2759"/>
<keyword evidence="3" id="KW-0963">Cytoplasm</keyword>
<evidence type="ECO:0000313" key="7">
    <source>
        <dbReference type="Proteomes" id="UP000695562"/>
    </source>
</evidence>
<dbReference type="Proteomes" id="UP000695562">
    <property type="component" value="Unassembled WGS sequence"/>
</dbReference>
<accession>A0A8J4PSN1</accession>
<comment type="caution">
    <text evidence="6">The sequence shown here is derived from an EMBL/GenBank/DDBJ whole genome shotgun (WGS) entry which is preliminary data.</text>
</comment>
<keyword evidence="4" id="KW-0539">Nucleus</keyword>
<evidence type="ECO:0000256" key="2">
    <source>
        <dbReference type="ARBA" id="ARBA00004496"/>
    </source>
</evidence>
<gene>
    <name evidence="6" type="ORF">CYY_006453</name>
</gene>
<keyword evidence="7" id="KW-1185">Reference proteome</keyword>
<comment type="subcellular location">
    <subcellularLocation>
        <location evidence="2">Cytoplasm</location>
    </subcellularLocation>
    <subcellularLocation>
        <location evidence="1">Nucleus</location>
    </subcellularLocation>
</comment>
<dbReference type="PANTHER" id="PTHR31661:SF1">
    <property type="entry name" value="CDAN1-INTERACTING NUCLEASE 1"/>
    <property type="match status" value="1"/>
</dbReference>
<evidence type="ECO:0000313" key="6">
    <source>
        <dbReference type="EMBL" id="KAF2072230.1"/>
    </source>
</evidence>
<dbReference type="PANTHER" id="PTHR31661">
    <property type="entry name" value="SIMILAR TO CDNA SEQUENCE BC052040"/>
    <property type="match status" value="1"/>
</dbReference>
<evidence type="ECO:0000256" key="4">
    <source>
        <dbReference type="ARBA" id="ARBA00023242"/>
    </source>
</evidence>
<name>A0A8J4PSN1_9MYCE</name>
<dbReference type="GO" id="GO:0005737">
    <property type="term" value="C:cytoplasm"/>
    <property type="evidence" value="ECO:0007669"/>
    <property type="project" value="UniProtKB-SubCell"/>
</dbReference>
<protein>
    <recommendedName>
        <fullName evidence="5">CDAN1-interacting nuclease 1</fullName>
    </recommendedName>
</protein>